<dbReference type="AlphaFoldDB" id="K5VKK1"/>
<dbReference type="GeneID" id="18918253"/>
<proteinExistence type="predicted"/>
<keyword evidence="2" id="KW-1185">Reference proteome</keyword>
<accession>K5VKK1</accession>
<dbReference type="HOGENOM" id="CLU_1696146_0_0_1"/>
<sequence>MRPFFTALQPAAVHVAQARGARHPPAARLEPFENHDAPTFWTRMRRFSGMRLVTEGAGICQQDADEFRGVPEVQMPAMSCEGSERSLDNVYFAAGFGDQSYDPGPGRQQRARIIHGLIASLALSVFSVSVGGCCPPQTSRQTLAKDFNDLRLGRQ</sequence>
<evidence type="ECO:0000313" key="2">
    <source>
        <dbReference type="Proteomes" id="UP000008370"/>
    </source>
</evidence>
<organism evidence="1 2">
    <name type="scientific">Phanerochaete carnosa (strain HHB-10118-sp)</name>
    <name type="common">White-rot fungus</name>
    <name type="synonym">Peniophora carnosa</name>
    <dbReference type="NCBI Taxonomy" id="650164"/>
    <lineage>
        <taxon>Eukaryota</taxon>
        <taxon>Fungi</taxon>
        <taxon>Dikarya</taxon>
        <taxon>Basidiomycota</taxon>
        <taxon>Agaricomycotina</taxon>
        <taxon>Agaricomycetes</taxon>
        <taxon>Polyporales</taxon>
        <taxon>Phanerochaetaceae</taxon>
        <taxon>Phanerochaete</taxon>
    </lineage>
</organism>
<dbReference type="InParanoid" id="K5VKK1"/>
<evidence type="ECO:0000313" key="1">
    <source>
        <dbReference type="EMBL" id="EKM51918.1"/>
    </source>
</evidence>
<gene>
    <name evidence="1" type="ORF">PHACADRAFT_262331</name>
</gene>
<dbReference type="Proteomes" id="UP000008370">
    <property type="component" value="Unassembled WGS sequence"/>
</dbReference>
<dbReference type="KEGG" id="pco:PHACADRAFT_262331"/>
<protein>
    <submittedName>
        <fullName evidence="1">Uncharacterized protein</fullName>
    </submittedName>
</protein>
<dbReference type="EMBL" id="JH930476">
    <property type="protein sequence ID" value="EKM51918.1"/>
    <property type="molecule type" value="Genomic_DNA"/>
</dbReference>
<name>K5VKK1_PHACS</name>
<reference evidence="1 2" key="1">
    <citation type="journal article" date="2012" name="BMC Genomics">
        <title>Comparative genomics of the white-rot fungi, Phanerochaete carnosa and P. chrysosporium, to elucidate the genetic basis of the distinct wood types they colonize.</title>
        <authorList>
            <person name="Suzuki H."/>
            <person name="MacDonald J."/>
            <person name="Syed K."/>
            <person name="Salamov A."/>
            <person name="Hori C."/>
            <person name="Aerts A."/>
            <person name="Henrissat B."/>
            <person name="Wiebenga A."/>
            <person name="vanKuyk P.A."/>
            <person name="Barry K."/>
            <person name="Lindquist E."/>
            <person name="LaButti K."/>
            <person name="Lapidus A."/>
            <person name="Lucas S."/>
            <person name="Coutinho P."/>
            <person name="Gong Y."/>
            <person name="Samejima M."/>
            <person name="Mahadevan R."/>
            <person name="Abou-Zaid M."/>
            <person name="de Vries R.P."/>
            <person name="Igarashi K."/>
            <person name="Yadav J.S."/>
            <person name="Grigoriev I.V."/>
            <person name="Master E.R."/>
        </authorList>
    </citation>
    <scope>NUCLEOTIDE SEQUENCE [LARGE SCALE GENOMIC DNA]</scope>
    <source>
        <strain evidence="1 2">HHB-10118-sp</strain>
    </source>
</reference>
<dbReference type="RefSeq" id="XP_007399710.1">
    <property type="nucleotide sequence ID" value="XM_007399648.1"/>
</dbReference>